<keyword evidence="3" id="KW-1185">Reference proteome</keyword>
<dbReference type="RefSeq" id="WP_086566265.1">
    <property type="nucleotide sequence ID" value="NZ_JAFMOF010000002.1"/>
</dbReference>
<evidence type="ECO:0008006" key="4">
    <source>
        <dbReference type="Google" id="ProtNLM"/>
    </source>
</evidence>
<dbReference type="Proteomes" id="UP000664781">
    <property type="component" value="Unassembled WGS sequence"/>
</dbReference>
<sequence>MSTHALIAVAVTTAVIFLGVSVAVWAVGHGARTGGGTLRRRFGPEYDAALARHGGERKAAERELSERLGRYEHLRVSPLPAAAREQYVARWTGIQERFVDAPARSVADAELLVGELARDRGFPSTTWDDMADALSVHAPRSVHGLRELRTASVGGRSREVPTEELREALVRARDLFEDLVRARPEDHRPQRHARRGGPRPAVNRLRRP</sequence>
<gene>
    <name evidence="2" type="ORF">J1792_16540</name>
</gene>
<organism evidence="2 3">
    <name type="scientific">Streptomyces triculaminicus</name>
    <dbReference type="NCBI Taxonomy" id="2816232"/>
    <lineage>
        <taxon>Bacteria</taxon>
        <taxon>Bacillati</taxon>
        <taxon>Actinomycetota</taxon>
        <taxon>Actinomycetes</taxon>
        <taxon>Kitasatosporales</taxon>
        <taxon>Streptomycetaceae</taxon>
        <taxon>Streptomyces</taxon>
    </lineage>
</organism>
<proteinExistence type="predicted"/>
<evidence type="ECO:0000313" key="2">
    <source>
        <dbReference type="EMBL" id="MBO0654324.1"/>
    </source>
</evidence>
<comment type="caution">
    <text evidence="2">The sequence shown here is derived from an EMBL/GenBank/DDBJ whole genome shotgun (WGS) entry which is preliminary data.</text>
</comment>
<feature type="region of interest" description="Disordered" evidence="1">
    <location>
        <begin position="181"/>
        <end position="208"/>
    </location>
</feature>
<accession>A0A939FNE1</accession>
<evidence type="ECO:0000313" key="3">
    <source>
        <dbReference type="Proteomes" id="UP000664781"/>
    </source>
</evidence>
<reference evidence="2" key="1">
    <citation type="submission" date="2021-03" db="EMBL/GenBank/DDBJ databases">
        <title>Streptomyces strains.</title>
        <authorList>
            <person name="Lund M.B."/>
            <person name="Toerring T."/>
        </authorList>
    </citation>
    <scope>NUCLEOTIDE SEQUENCE</scope>
    <source>
        <strain evidence="2">JCM 4242</strain>
    </source>
</reference>
<dbReference type="AlphaFoldDB" id="A0A939FNE1"/>
<dbReference type="EMBL" id="JAFMOF010000002">
    <property type="protein sequence ID" value="MBO0654324.1"/>
    <property type="molecule type" value="Genomic_DNA"/>
</dbReference>
<name>A0A939FNE1_9ACTN</name>
<evidence type="ECO:0000256" key="1">
    <source>
        <dbReference type="SAM" id="MobiDB-lite"/>
    </source>
</evidence>
<protein>
    <recommendedName>
        <fullName evidence="4">Secreted protein</fullName>
    </recommendedName>
</protein>